<dbReference type="RefSeq" id="WP_230771581.1">
    <property type="nucleotide sequence ID" value="NZ_JAJNCT010000005.1"/>
</dbReference>
<name>A0AAW4XS19_9BURK</name>
<accession>A0AAW4XS19</accession>
<dbReference type="Proteomes" id="UP001199260">
    <property type="component" value="Unassembled WGS sequence"/>
</dbReference>
<gene>
    <name evidence="1" type="ORF">LPW39_04190</name>
</gene>
<comment type="caution">
    <text evidence="1">The sequence shown here is derived from an EMBL/GenBank/DDBJ whole genome shotgun (WGS) entry which is preliminary data.</text>
</comment>
<evidence type="ECO:0000313" key="1">
    <source>
        <dbReference type="EMBL" id="MCD2164330.1"/>
    </source>
</evidence>
<evidence type="ECO:0000313" key="2">
    <source>
        <dbReference type="Proteomes" id="UP001199260"/>
    </source>
</evidence>
<sequence length="286" mass="30800">MAENNSSAPLKTAEGAYPALPAPDTHCHDEDTGRDVWSYSAEQMRAYAAQAVAAQAAPAAVAVRDEREAFEQAFIAEKLRVMGLDEDGPAVKAIRMCHLVRYGNGDYPSLEAYFAWFAWQARAALAATPAHPATEDSSAGDLAEAQAEPVAFTLDDSELEDLAHAANQEALSFGVSLDPFLRLAKTVRAKCTAPQAQPADALDANMFWNNDDSEEQYSSIEEFLEDEINQGNLNVGDVRTLQRGFRLPNIAVRVTSIDANESEAEYEVIDAAMAAAQEGGNAAKEA</sequence>
<proteinExistence type="predicted"/>
<keyword evidence="2" id="KW-1185">Reference proteome</keyword>
<dbReference type="EMBL" id="JAJNCT010000005">
    <property type="protein sequence ID" value="MCD2164330.1"/>
    <property type="molecule type" value="Genomic_DNA"/>
</dbReference>
<organism evidence="1 2">
    <name type="scientific">Comamonas koreensis</name>
    <dbReference type="NCBI Taxonomy" id="160825"/>
    <lineage>
        <taxon>Bacteria</taxon>
        <taxon>Pseudomonadati</taxon>
        <taxon>Pseudomonadota</taxon>
        <taxon>Betaproteobacteria</taxon>
        <taxon>Burkholderiales</taxon>
        <taxon>Comamonadaceae</taxon>
        <taxon>Comamonas</taxon>
    </lineage>
</organism>
<protein>
    <submittedName>
        <fullName evidence="1">Uncharacterized protein</fullName>
    </submittedName>
</protein>
<dbReference type="AlphaFoldDB" id="A0AAW4XS19"/>
<reference evidence="1 2" key="1">
    <citation type="submission" date="2021-11" db="EMBL/GenBank/DDBJ databases">
        <title>Genome sequence.</title>
        <authorList>
            <person name="Sun Q."/>
        </authorList>
    </citation>
    <scope>NUCLEOTIDE SEQUENCE [LARGE SCALE GENOMIC DNA]</scope>
    <source>
        <strain evidence="1 2">KCTC 12005</strain>
    </source>
</reference>